<evidence type="ECO:0000256" key="9">
    <source>
        <dbReference type="ARBA" id="ARBA00023160"/>
    </source>
</evidence>
<dbReference type="PANTHER" id="PTHR11157">
    <property type="entry name" value="FATTY ACID ACYL TRANSFERASE-RELATED"/>
    <property type="match status" value="1"/>
</dbReference>
<proteinExistence type="inferred from homology"/>
<comment type="caution">
    <text evidence="11">The sequence shown here is derived from an EMBL/GenBank/DDBJ whole genome shotgun (WGS) entry which is preliminary data.</text>
</comment>
<keyword evidence="5 10" id="KW-0276">Fatty acid metabolism</keyword>
<feature type="transmembrane region" description="Helical" evidence="10">
    <location>
        <begin position="307"/>
        <end position="327"/>
    </location>
</feature>
<dbReference type="Pfam" id="PF01151">
    <property type="entry name" value="ELO"/>
    <property type="match status" value="1"/>
</dbReference>
<keyword evidence="6 10" id="KW-1133">Transmembrane helix</keyword>
<protein>
    <recommendedName>
        <fullName evidence="10">Elongation of very long chain fatty acids protein</fullName>
        <ecNumber evidence="10">2.3.1.199</ecNumber>
    </recommendedName>
    <alternativeName>
        <fullName evidence="10">Very-long-chain 3-oxoacyl-CoA synthase</fullName>
    </alternativeName>
</protein>
<accession>A0A8J5N3W9</accession>
<dbReference type="InterPro" id="IPR002076">
    <property type="entry name" value="ELO_fam"/>
</dbReference>
<evidence type="ECO:0000313" key="11">
    <source>
        <dbReference type="EMBL" id="KAG7172644.1"/>
    </source>
</evidence>
<comment type="caution">
    <text evidence="10">Lacks conserved residue(s) required for the propagation of feature annotation.</text>
</comment>
<keyword evidence="12" id="KW-1185">Reference proteome</keyword>
<dbReference type="GO" id="GO:0009922">
    <property type="term" value="F:fatty acid elongase activity"/>
    <property type="evidence" value="ECO:0007669"/>
    <property type="project" value="UniProtKB-EC"/>
</dbReference>
<keyword evidence="9 10" id="KW-0275">Fatty acid biosynthesis</keyword>
<evidence type="ECO:0000256" key="3">
    <source>
        <dbReference type="ARBA" id="ARBA00022679"/>
    </source>
</evidence>
<keyword evidence="4 10" id="KW-0812">Transmembrane</keyword>
<feature type="transmembrane region" description="Helical" evidence="10">
    <location>
        <begin position="125"/>
        <end position="147"/>
    </location>
</feature>
<evidence type="ECO:0000256" key="6">
    <source>
        <dbReference type="ARBA" id="ARBA00022989"/>
    </source>
</evidence>
<keyword evidence="7 10" id="KW-0443">Lipid metabolism</keyword>
<dbReference type="GO" id="GO:0005789">
    <property type="term" value="C:endoplasmic reticulum membrane"/>
    <property type="evidence" value="ECO:0007669"/>
    <property type="project" value="TreeGrafter"/>
</dbReference>
<organism evidence="11 12">
    <name type="scientific">Homarus americanus</name>
    <name type="common">American lobster</name>
    <dbReference type="NCBI Taxonomy" id="6706"/>
    <lineage>
        <taxon>Eukaryota</taxon>
        <taxon>Metazoa</taxon>
        <taxon>Ecdysozoa</taxon>
        <taxon>Arthropoda</taxon>
        <taxon>Crustacea</taxon>
        <taxon>Multicrustacea</taxon>
        <taxon>Malacostraca</taxon>
        <taxon>Eumalacostraca</taxon>
        <taxon>Eucarida</taxon>
        <taxon>Decapoda</taxon>
        <taxon>Pleocyemata</taxon>
        <taxon>Astacidea</taxon>
        <taxon>Nephropoidea</taxon>
        <taxon>Nephropidae</taxon>
        <taxon>Homarus</taxon>
    </lineage>
</organism>
<sequence>MEDSGLVASVTVMTIEKRYHVMGRMSAMVAYGRWSHGGRDPADNGKYRDVNVLMVTKMITVGAQVTECNGGEQCGIVSPLVILVAGELTYLLVIYGNMAPSTSTVGPIPTQPQLKQEKKEPVTTVGVSAKWGIIMTLLNLVYGHLLVATQLPPDPRQDSWLLMKSPLPTYFLSLGYVIGVTWLGPKFMENRKPISGLRPVMVAYNTFQVVYSSWLVYETCLGGWFTNYSFRCQICDFSNDPQAIRMLHASYWYYFSKFVDFFDTVFFVLNKKHEHISLLHVVHHSLMPVSMWYGVRYQPGGHSTFMGLLNSFVHVVMYLYYLLAAMGPRVRPFLWWKKYLTSLQMVQFVAVMLHAVQEKEQSSVSIARESRGVRGGTLSGVSRRGVPNGVAEAACKTMEMCENMALRSRLGAL</sequence>
<dbReference type="EC" id="2.3.1.199" evidence="10"/>
<name>A0A8J5N3W9_HOMAM</name>
<keyword evidence="3 10" id="KW-0808">Transferase</keyword>
<evidence type="ECO:0000256" key="1">
    <source>
        <dbReference type="ARBA" id="ARBA00004141"/>
    </source>
</evidence>
<dbReference type="PANTHER" id="PTHR11157:SF167">
    <property type="entry name" value="ELONGATION OF VERY LONG CHAIN FATTY ACIDS PROTEIN"/>
    <property type="match status" value="1"/>
</dbReference>
<evidence type="ECO:0000256" key="7">
    <source>
        <dbReference type="ARBA" id="ARBA00023098"/>
    </source>
</evidence>
<dbReference type="EMBL" id="JAHLQT010010484">
    <property type="protein sequence ID" value="KAG7172644.1"/>
    <property type="molecule type" value="Genomic_DNA"/>
</dbReference>
<evidence type="ECO:0000256" key="4">
    <source>
        <dbReference type="ARBA" id="ARBA00022692"/>
    </source>
</evidence>
<feature type="transmembrane region" description="Helical" evidence="10">
    <location>
        <begin position="167"/>
        <end position="184"/>
    </location>
</feature>
<comment type="catalytic activity">
    <reaction evidence="10">
        <text>a very-long-chain acyl-CoA + malonyl-CoA + H(+) = a very-long-chain 3-oxoacyl-CoA + CO2 + CoA</text>
        <dbReference type="Rhea" id="RHEA:32727"/>
        <dbReference type="ChEBI" id="CHEBI:15378"/>
        <dbReference type="ChEBI" id="CHEBI:16526"/>
        <dbReference type="ChEBI" id="CHEBI:57287"/>
        <dbReference type="ChEBI" id="CHEBI:57384"/>
        <dbReference type="ChEBI" id="CHEBI:90725"/>
        <dbReference type="ChEBI" id="CHEBI:90736"/>
        <dbReference type="EC" id="2.3.1.199"/>
    </reaction>
</comment>
<comment type="similarity">
    <text evidence="10">Belongs to the ELO family.</text>
</comment>
<dbReference type="GO" id="GO:0019367">
    <property type="term" value="P:fatty acid elongation, saturated fatty acid"/>
    <property type="evidence" value="ECO:0007669"/>
    <property type="project" value="TreeGrafter"/>
</dbReference>
<dbReference type="GO" id="GO:0034625">
    <property type="term" value="P:fatty acid elongation, monounsaturated fatty acid"/>
    <property type="evidence" value="ECO:0007669"/>
    <property type="project" value="TreeGrafter"/>
</dbReference>
<dbReference type="AlphaFoldDB" id="A0A8J5N3W9"/>
<comment type="subcellular location">
    <subcellularLocation>
        <location evidence="1">Membrane</location>
        <topology evidence="1">Multi-pass membrane protein</topology>
    </subcellularLocation>
</comment>
<evidence type="ECO:0000256" key="10">
    <source>
        <dbReference type="RuleBase" id="RU361115"/>
    </source>
</evidence>
<dbReference type="Proteomes" id="UP000747542">
    <property type="component" value="Unassembled WGS sequence"/>
</dbReference>
<keyword evidence="2 10" id="KW-0444">Lipid biosynthesis</keyword>
<gene>
    <name evidence="11" type="primary">Elov-L6</name>
    <name evidence="11" type="ORF">Hamer_G006859</name>
</gene>
<dbReference type="GO" id="GO:0042761">
    <property type="term" value="P:very long-chain fatty acid biosynthetic process"/>
    <property type="evidence" value="ECO:0007669"/>
    <property type="project" value="TreeGrafter"/>
</dbReference>
<dbReference type="GO" id="GO:0030148">
    <property type="term" value="P:sphingolipid biosynthetic process"/>
    <property type="evidence" value="ECO:0007669"/>
    <property type="project" value="TreeGrafter"/>
</dbReference>
<keyword evidence="8 10" id="KW-0472">Membrane</keyword>
<evidence type="ECO:0000256" key="8">
    <source>
        <dbReference type="ARBA" id="ARBA00023136"/>
    </source>
</evidence>
<dbReference type="GO" id="GO:0034626">
    <property type="term" value="P:fatty acid elongation, polyunsaturated fatty acid"/>
    <property type="evidence" value="ECO:0007669"/>
    <property type="project" value="TreeGrafter"/>
</dbReference>
<reference evidence="11" key="1">
    <citation type="journal article" date="2021" name="Sci. Adv.">
        <title>The American lobster genome reveals insights on longevity, neural, and immune adaptations.</title>
        <authorList>
            <person name="Polinski J.M."/>
            <person name="Zimin A.V."/>
            <person name="Clark K.F."/>
            <person name="Kohn A.B."/>
            <person name="Sadowski N."/>
            <person name="Timp W."/>
            <person name="Ptitsyn A."/>
            <person name="Khanna P."/>
            <person name="Romanova D.Y."/>
            <person name="Williams P."/>
            <person name="Greenwood S.J."/>
            <person name="Moroz L.L."/>
            <person name="Walt D.R."/>
            <person name="Bodnar A.G."/>
        </authorList>
    </citation>
    <scope>NUCLEOTIDE SEQUENCE</scope>
    <source>
        <strain evidence="11">GMGI-L3</strain>
    </source>
</reference>
<evidence type="ECO:0000256" key="2">
    <source>
        <dbReference type="ARBA" id="ARBA00022516"/>
    </source>
</evidence>
<evidence type="ECO:0000313" key="12">
    <source>
        <dbReference type="Proteomes" id="UP000747542"/>
    </source>
</evidence>
<evidence type="ECO:0000256" key="5">
    <source>
        <dbReference type="ARBA" id="ARBA00022832"/>
    </source>
</evidence>